<accession>A0AAD7RU04</accession>
<evidence type="ECO:0000313" key="3">
    <source>
        <dbReference type="Proteomes" id="UP001221898"/>
    </source>
</evidence>
<dbReference type="EMBL" id="JAINUG010000170">
    <property type="protein sequence ID" value="KAJ8390379.1"/>
    <property type="molecule type" value="Genomic_DNA"/>
</dbReference>
<keyword evidence="3" id="KW-1185">Reference proteome</keyword>
<protein>
    <submittedName>
        <fullName evidence="2">Uncharacterized protein</fullName>
    </submittedName>
</protein>
<sequence length="118" mass="12474">MLRLLRASPACFPRWTTPQSHRAGTALLASPRPPSPPAGTDVQSDVCAGPLAHPGWSVSRGTCAGSRLTRSVTGVRGGPTLRLHLDLRCPSETWPVRYCVRGAGGRAKANTTHLDANP</sequence>
<evidence type="ECO:0000313" key="2">
    <source>
        <dbReference type="EMBL" id="KAJ8390379.1"/>
    </source>
</evidence>
<proteinExistence type="predicted"/>
<feature type="region of interest" description="Disordered" evidence="1">
    <location>
        <begin position="20"/>
        <end position="43"/>
    </location>
</feature>
<reference evidence="2" key="1">
    <citation type="journal article" date="2023" name="Science">
        <title>Genome structures resolve the early diversification of teleost fishes.</title>
        <authorList>
            <person name="Parey E."/>
            <person name="Louis A."/>
            <person name="Montfort J."/>
            <person name="Bouchez O."/>
            <person name="Roques C."/>
            <person name="Iampietro C."/>
            <person name="Lluch J."/>
            <person name="Castinel A."/>
            <person name="Donnadieu C."/>
            <person name="Desvignes T."/>
            <person name="Floi Bucao C."/>
            <person name="Jouanno E."/>
            <person name="Wen M."/>
            <person name="Mejri S."/>
            <person name="Dirks R."/>
            <person name="Jansen H."/>
            <person name="Henkel C."/>
            <person name="Chen W.J."/>
            <person name="Zahm M."/>
            <person name="Cabau C."/>
            <person name="Klopp C."/>
            <person name="Thompson A.W."/>
            <person name="Robinson-Rechavi M."/>
            <person name="Braasch I."/>
            <person name="Lecointre G."/>
            <person name="Bobe J."/>
            <person name="Postlethwait J.H."/>
            <person name="Berthelot C."/>
            <person name="Roest Crollius H."/>
            <person name="Guiguen Y."/>
        </authorList>
    </citation>
    <scope>NUCLEOTIDE SEQUENCE</scope>
    <source>
        <strain evidence="2">NC1722</strain>
    </source>
</reference>
<name>A0AAD7RU04_9TELE</name>
<comment type="caution">
    <text evidence="2">The sequence shown here is derived from an EMBL/GenBank/DDBJ whole genome shotgun (WGS) entry which is preliminary data.</text>
</comment>
<organism evidence="2 3">
    <name type="scientific">Aldrovandia affinis</name>
    <dbReference type="NCBI Taxonomy" id="143900"/>
    <lineage>
        <taxon>Eukaryota</taxon>
        <taxon>Metazoa</taxon>
        <taxon>Chordata</taxon>
        <taxon>Craniata</taxon>
        <taxon>Vertebrata</taxon>
        <taxon>Euteleostomi</taxon>
        <taxon>Actinopterygii</taxon>
        <taxon>Neopterygii</taxon>
        <taxon>Teleostei</taxon>
        <taxon>Notacanthiformes</taxon>
        <taxon>Halosauridae</taxon>
        <taxon>Aldrovandia</taxon>
    </lineage>
</organism>
<dbReference type="AlphaFoldDB" id="A0AAD7RU04"/>
<evidence type="ECO:0000256" key="1">
    <source>
        <dbReference type="SAM" id="MobiDB-lite"/>
    </source>
</evidence>
<dbReference type="Proteomes" id="UP001221898">
    <property type="component" value="Unassembled WGS sequence"/>
</dbReference>
<gene>
    <name evidence="2" type="ORF">AAFF_G00107730</name>
</gene>